<comment type="caution">
    <text evidence="2">The sequence shown here is derived from an EMBL/GenBank/DDBJ whole genome shotgun (WGS) entry which is preliminary data.</text>
</comment>
<name>A0A9P5N600_9AGAM</name>
<feature type="compositionally biased region" description="Low complexity" evidence="1">
    <location>
        <begin position="102"/>
        <end position="115"/>
    </location>
</feature>
<proteinExistence type="predicted"/>
<feature type="region of interest" description="Disordered" evidence="1">
    <location>
        <begin position="95"/>
        <end position="126"/>
    </location>
</feature>
<dbReference type="EMBL" id="WHVB01000001">
    <property type="protein sequence ID" value="KAF8487287.1"/>
    <property type="molecule type" value="Genomic_DNA"/>
</dbReference>
<dbReference type="Proteomes" id="UP000759537">
    <property type="component" value="Unassembled WGS sequence"/>
</dbReference>
<protein>
    <submittedName>
        <fullName evidence="2">Uncharacterized protein</fullName>
    </submittedName>
</protein>
<evidence type="ECO:0000313" key="3">
    <source>
        <dbReference type="Proteomes" id="UP000759537"/>
    </source>
</evidence>
<organism evidence="2 3">
    <name type="scientific">Russula ochroleuca</name>
    <dbReference type="NCBI Taxonomy" id="152965"/>
    <lineage>
        <taxon>Eukaryota</taxon>
        <taxon>Fungi</taxon>
        <taxon>Dikarya</taxon>
        <taxon>Basidiomycota</taxon>
        <taxon>Agaricomycotina</taxon>
        <taxon>Agaricomycetes</taxon>
        <taxon>Russulales</taxon>
        <taxon>Russulaceae</taxon>
        <taxon>Russula</taxon>
    </lineage>
</organism>
<evidence type="ECO:0000256" key="1">
    <source>
        <dbReference type="SAM" id="MobiDB-lite"/>
    </source>
</evidence>
<accession>A0A9P5N600</accession>
<reference evidence="2" key="1">
    <citation type="submission" date="2019-10" db="EMBL/GenBank/DDBJ databases">
        <authorList>
            <consortium name="DOE Joint Genome Institute"/>
            <person name="Kuo A."/>
            <person name="Miyauchi S."/>
            <person name="Kiss E."/>
            <person name="Drula E."/>
            <person name="Kohler A."/>
            <person name="Sanchez-Garcia M."/>
            <person name="Andreopoulos B."/>
            <person name="Barry K.W."/>
            <person name="Bonito G."/>
            <person name="Buee M."/>
            <person name="Carver A."/>
            <person name="Chen C."/>
            <person name="Cichocki N."/>
            <person name="Clum A."/>
            <person name="Culley D."/>
            <person name="Crous P.W."/>
            <person name="Fauchery L."/>
            <person name="Girlanda M."/>
            <person name="Hayes R."/>
            <person name="Keri Z."/>
            <person name="LaButti K."/>
            <person name="Lipzen A."/>
            <person name="Lombard V."/>
            <person name="Magnuson J."/>
            <person name="Maillard F."/>
            <person name="Morin E."/>
            <person name="Murat C."/>
            <person name="Nolan M."/>
            <person name="Ohm R."/>
            <person name="Pangilinan J."/>
            <person name="Pereira M."/>
            <person name="Perotto S."/>
            <person name="Peter M."/>
            <person name="Riley R."/>
            <person name="Sitrit Y."/>
            <person name="Stielow B."/>
            <person name="Szollosi G."/>
            <person name="Zifcakova L."/>
            <person name="Stursova M."/>
            <person name="Spatafora J.W."/>
            <person name="Tedersoo L."/>
            <person name="Vaario L.-M."/>
            <person name="Yamada A."/>
            <person name="Yan M."/>
            <person name="Wang P."/>
            <person name="Xu J."/>
            <person name="Bruns T."/>
            <person name="Baldrian P."/>
            <person name="Vilgalys R."/>
            <person name="Henrissat B."/>
            <person name="Grigoriev I.V."/>
            <person name="Hibbett D."/>
            <person name="Nagy L.G."/>
            <person name="Martin F.M."/>
        </authorList>
    </citation>
    <scope>NUCLEOTIDE SEQUENCE</scope>
    <source>
        <strain evidence="2">Prilba</strain>
    </source>
</reference>
<dbReference type="AlphaFoldDB" id="A0A9P5N600"/>
<gene>
    <name evidence="2" type="ORF">DFH94DRAFT_704756</name>
</gene>
<sequence length="152" mass="16432">MCCWPPPTTSARLPLKATTPLCQGLQRLCLCGSRLAQPHPASSRPARGLSVWPTPAPAPRSGLLGLPSPSYNYCTPRFLTGNVCLSSPDAAVWSRPPRSHQPVRGQQWPWPGQGQRSRRCPAPSPGSRWQVWETPLACCAGRSAYNVLTPGP</sequence>
<reference evidence="2" key="2">
    <citation type="journal article" date="2020" name="Nat. Commun.">
        <title>Large-scale genome sequencing of mycorrhizal fungi provides insights into the early evolution of symbiotic traits.</title>
        <authorList>
            <person name="Miyauchi S."/>
            <person name="Kiss E."/>
            <person name="Kuo A."/>
            <person name="Drula E."/>
            <person name="Kohler A."/>
            <person name="Sanchez-Garcia M."/>
            <person name="Morin E."/>
            <person name="Andreopoulos B."/>
            <person name="Barry K.W."/>
            <person name="Bonito G."/>
            <person name="Buee M."/>
            <person name="Carver A."/>
            <person name="Chen C."/>
            <person name="Cichocki N."/>
            <person name="Clum A."/>
            <person name="Culley D."/>
            <person name="Crous P.W."/>
            <person name="Fauchery L."/>
            <person name="Girlanda M."/>
            <person name="Hayes R.D."/>
            <person name="Keri Z."/>
            <person name="LaButti K."/>
            <person name="Lipzen A."/>
            <person name="Lombard V."/>
            <person name="Magnuson J."/>
            <person name="Maillard F."/>
            <person name="Murat C."/>
            <person name="Nolan M."/>
            <person name="Ohm R.A."/>
            <person name="Pangilinan J."/>
            <person name="Pereira M.F."/>
            <person name="Perotto S."/>
            <person name="Peter M."/>
            <person name="Pfister S."/>
            <person name="Riley R."/>
            <person name="Sitrit Y."/>
            <person name="Stielow J.B."/>
            <person name="Szollosi G."/>
            <person name="Zifcakova L."/>
            <person name="Stursova M."/>
            <person name="Spatafora J.W."/>
            <person name="Tedersoo L."/>
            <person name="Vaario L.M."/>
            <person name="Yamada A."/>
            <person name="Yan M."/>
            <person name="Wang P."/>
            <person name="Xu J."/>
            <person name="Bruns T."/>
            <person name="Baldrian P."/>
            <person name="Vilgalys R."/>
            <person name="Dunand C."/>
            <person name="Henrissat B."/>
            <person name="Grigoriev I.V."/>
            <person name="Hibbett D."/>
            <person name="Nagy L.G."/>
            <person name="Martin F.M."/>
        </authorList>
    </citation>
    <scope>NUCLEOTIDE SEQUENCE</scope>
    <source>
        <strain evidence="2">Prilba</strain>
    </source>
</reference>
<keyword evidence="3" id="KW-1185">Reference proteome</keyword>
<evidence type="ECO:0000313" key="2">
    <source>
        <dbReference type="EMBL" id="KAF8487287.1"/>
    </source>
</evidence>